<gene>
    <name evidence="11" type="ORF">BHLFYP23_00496</name>
</gene>
<dbReference type="InterPro" id="IPR007387">
    <property type="entry name" value="TRAP_DctQ"/>
</dbReference>
<keyword evidence="3" id="KW-1003">Cell membrane</keyword>
<evidence type="ECO:0000256" key="1">
    <source>
        <dbReference type="ARBA" id="ARBA00004429"/>
    </source>
</evidence>
<keyword evidence="5 9" id="KW-0812">Transmembrane</keyword>
<feature type="transmembrane region" description="Helical" evidence="9">
    <location>
        <begin position="133"/>
        <end position="152"/>
    </location>
</feature>
<dbReference type="GO" id="GO:0022857">
    <property type="term" value="F:transmembrane transporter activity"/>
    <property type="evidence" value="ECO:0007669"/>
    <property type="project" value="TreeGrafter"/>
</dbReference>
<keyword evidence="6 9" id="KW-1133">Transmembrane helix</keyword>
<feature type="transmembrane region" description="Helical" evidence="9">
    <location>
        <begin position="21"/>
        <end position="44"/>
    </location>
</feature>
<feature type="transmembrane region" description="Helical" evidence="9">
    <location>
        <begin position="95"/>
        <end position="113"/>
    </location>
</feature>
<evidence type="ECO:0000256" key="8">
    <source>
        <dbReference type="ARBA" id="ARBA00038436"/>
    </source>
</evidence>
<protein>
    <submittedName>
        <fullName evidence="11">Tripartite ATP-independent periplasmic transporters, DctQ component</fullName>
    </submittedName>
</protein>
<evidence type="ECO:0000256" key="5">
    <source>
        <dbReference type="ARBA" id="ARBA00022692"/>
    </source>
</evidence>
<organism evidence="11">
    <name type="scientific">Blautia hansenii</name>
    <name type="common">Ruminococcus hansenii</name>
    <dbReference type="NCBI Taxonomy" id="1322"/>
    <lineage>
        <taxon>Bacteria</taxon>
        <taxon>Bacillati</taxon>
        <taxon>Bacillota</taxon>
        <taxon>Clostridia</taxon>
        <taxon>Lachnospirales</taxon>
        <taxon>Lachnospiraceae</taxon>
        <taxon>Blautia</taxon>
    </lineage>
</organism>
<evidence type="ECO:0000256" key="9">
    <source>
        <dbReference type="SAM" id="Phobius"/>
    </source>
</evidence>
<evidence type="ECO:0000256" key="3">
    <source>
        <dbReference type="ARBA" id="ARBA00022475"/>
    </source>
</evidence>
<accession>A0A6N2UMJ3</accession>
<evidence type="ECO:0000313" key="11">
    <source>
        <dbReference type="EMBL" id="VYT18233.1"/>
    </source>
</evidence>
<evidence type="ECO:0000259" key="10">
    <source>
        <dbReference type="Pfam" id="PF04290"/>
    </source>
</evidence>
<dbReference type="PANTHER" id="PTHR35011">
    <property type="entry name" value="2,3-DIKETO-L-GULONATE TRAP TRANSPORTER SMALL PERMEASE PROTEIN YIAM"/>
    <property type="match status" value="1"/>
</dbReference>
<reference evidence="11" key="1">
    <citation type="submission" date="2019-11" db="EMBL/GenBank/DDBJ databases">
        <authorList>
            <person name="Feng L."/>
        </authorList>
    </citation>
    <scope>NUCLEOTIDE SEQUENCE</scope>
    <source>
        <strain evidence="11">BhanseniiLFYP23</strain>
    </source>
</reference>
<comment type="subcellular location">
    <subcellularLocation>
        <location evidence="1">Cell inner membrane</location>
        <topology evidence="1">Multi-pass membrane protein</topology>
    </subcellularLocation>
</comment>
<sequence>MEKKKSVISKVFGCVNKVENVILAIMVVGMLVTILLQIIGRVIGHPFPWTEETSRYLFLWMMFVALASGFNQAESSRVTLLLQVGPKWLKKFSEILYAVIVVAFFGFMIIWGIEVVRQQIMMKEMGTALAIPMWVIGICQPIAGVLGIIGVAESFLEHHEKVAIGDKETEKQKALEQG</sequence>
<dbReference type="AlphaFoldDB" id="A0A6N2UMJ3"/>
<evidence type="ECO:0000256" key="2">
    <source>
        <dbReference type="ARBA" id="ARBA00022448"/>
    </source>
</evidence>
<feature type="domain" description="Tripartite ATP-independent periplasmic transporters DctQ component" evidence="10">
    <location>
        <begin position="30"/>
        <end position="157"/>
    </location>
</feature>
<keyword evidence="7 9" id="KW-0472">Membrane</keyword>
<keyword evidence="4" id="KW-0997">Cell inner membrane</keyword>
<dbReference type="Pfam" id="PF04290">
    <property type="entry name" value="DctQ"/>
    <property type="match status" value="1"/>
</dbReference>
<proteinExistence type="inferred from homology"/>
<name>A0A6N2UMJ3_BLAHA</name>
<evidence type="ECO:0000256" key="6">
    <source>
        <dbReference type="ARBA" id="ARBA00022989"/>
    </source>
</evidence>
<comment type="similarity">
    <text evidence="8">Belongs to the TRAP transporter small permease family.</text>
</comment>
<dbReference type="InterPro" id="IPR055348">
    <property type="entry name" value="DctQ"/>
</dbReference>
<dbReference type="RefSeq" id="WP_003019834.1">
    <property type="nucleotide sequence ID" value="NZ_CACRSY010000014.1"/>
</dbReference>
<evidence type="ECO:0000256" key="4">
    <source>
        <dbReference type="ARBA" id="ARBA00022519"/>
    </source>
</evidence>
<dbReference type="EMBL" id="CACRSY010000014">
    <property type="protein sequence ID" value="VYT18233.1"/>
    <property type="molecule type" value="Genomic_DNA"/>
</dbReference>
<feature type="transmembrane region" description="Helical" evidence="9">
    <location>
        <begin position="56"/>
        <end position="74"/>
    </location>
</feature>
<evidence type="ECO:0000256" key="7">
    <source>
        <dbReference type="ARBA" id="ARBA00023136"/>
    </source>
</evidence>
<dbReference type="GO" id="GO:0005886">
    <property type="term" value="C:plasma membrane"/>
    <property type="evidence" value="ECO:0007669"/>
    <property type="project" value="UniProtKB-SubCell"/>
</dbReference>
<dbReference type="PANTHER" id="PTHR35011:SF2">
    <property type="entry name" value="2,3-DIKETO-L-GULONATE TRAP TRANSPORTER SMALL PERMEASE PROTEIN YIAM"/>
    <property type="match status" value="1"/>
</dbReference>
<dbReference type="GO" id="GO:0015740">
    <property type="term" value="P:C4-dicarboxylate transport"/>
    <property type="evidence" value="ECO:0007669"/>
    <property type="project" value="TreeGrafter"/>
</dbReference>
<keyword evidence="2" id="KW-0813">Transport</keyword>